<organism evidence="2 3">
    <name type="scientific">Araneus ventricosus</name>
    <name type="common">Orbweaver spider</name>
    <name type="synonym">Epeira ventricosa</name>
    <dbReference type="NCBI Taxonomy" id="182803"/>
    <lineage>
        <taxon>Eukaryota</taxon>
        <taxon>Metazoa</taxon>
        <taxon>Ecdysozoa</taxon>
        <taxon>Arthropoda</taxon>
        <taxon>Chelicerata</taxon>
        <taxon>Arachnida</taxon>
        <taxon>Araneae</taxon>
        <taxon>Araneomorphae</taxon>
        <taxon>Entelegynae</taxon>
        <taxon>Araneoidea</taxon>
        <taxon>Araneidae</taxon>
        <taxon>Araneus</taxon>
    </lineage>
</organism>
<dbReference type="PANTHER" id="PTHR46060:SF1">
    <property type="entry name" value="MARINER MOS1 TRANSPOSASE-LIKE PROTEIN"/>
    <property type="match status" value="1"/>
</dbReference>
<dbReference type="Pfam" id="PF17906">
    <property type="entry name" value="HTH_48"/>
    <property type="match status" value="1"/>
</dbReference>
<gene>
    <name evidence="2" type="ORF">AVEN_61945_1</name>
</gene>
<dbReference type="AlphaFoldDB" id="A0A4Y2QUB2"/>
<feature type="domain" description="Mos1 transposase HTH" evidence="1">
    <location>
        <begin position="9"/>
        <end position="48"/>
    </location>
</feature>
<evidence type="ECO:0000313" key="2">
    <source>
        <dbReference type="EMBL" id="GBN66933.1"/>
    </source>
</evidence>
<accession>A0A4Y2QUB2</accession>
<dbReference type="EMBL" id="BGPR01014842">
    <property type="protein sequence ID" value="GBN66933.1"/>
    <property type="molecule type" value="Genomic_DNA"/>
</dbReference>
<reference evidence="2 3" key="1">
    <citation type="journal article" date="2019" name="Sci. Rep.">
        <title>Orb-weaving spider Araneus ventricosus genome elucidates the spidroin gene catalogue.</title>
        <authorList>
            <person name="Kono N."/>
            <person name="Nakamura H."/>
            <person name="Ohtoshi R."/>
            <person name="Moran D.A.P."/>
            <person name="Shinohara A."/>
            <person name="Yoshida Y."/>
            <person name="Fujiwara M."/>
            <person name="Mori M."/>
            <person name="Tomita M."/>
            <person name="Arakawa K."/>
        </authorList>
    </citation>
    <scope>NUCLEOTIDE SEQUENCE [LARGE SCALE GENOMIC DNA]</scope>
</reference>
<proteinExistence type="predicted"/>
<dbReference type="InterPro" id="IPR041426">
    <property type="entry name" value="Mos1_HTH"/>
</dbReference>
<comment type="caution">
    <text evidence="2">The sequence shown here is derived from an EMBL/GenBank/DDBJ whole genome shotgun (WGS) entry which is preliminary data.</text>
</comment>
<dbReference type="Proteomes" id="UP000499080">
    <property type="component" value="Unassembled WGS sequence"/>
</dbReference>
<keyword evidence="3" id="KW-1185">Reference proteome</keyword>
<dbReference type="InterPro" id="IPR052709">
    <property type="entry name" value="Transposase-MT_Hybrid"/>
</dbReference>
<dbReference type="PANTHER" id="PTHR46060">
    <property type="entry name" value="MARINER MOS1 TRANSPOSASE-LIKE PROTEIN"/>
    <property type="match status" value="1"/>
</dbReference>
<evidence type="ECO:0000259" key="1">
    <source>
        <dbReference type="Pfam" id="PF17906"/>
    </source>
</evidence>
<sequence>MSRQLQVEMRTVIHFFWEKRSNCTEIYRQLHEVHSENAMSRQAIAKWWNISENGRGDIDGSELEGGPSTATNSDIAAQVNASILVNRSVAVHEIANKLDISHGSVHKITIKHLEFSKVSA</sequence>
<dbReference type="OrthoDB" id="6429307at2759"/>
<evidence type="ECO:0000313" key="3">
    <source>
        <dbReference type="Proteomes" id="UP000499080"/>
    </source>
</evidence>
<protein>
    <recommendedName>
        <fullName evidence="1">Mos1 transposase HTH domain-containing protein</fullName>
    </recommendedName>
</protein>
<name>A0A4Y2QUB2_ARAVE</name>